<proteinExistence type="predicted"/>
<keyword evidence="1" id="KW-0472">Membrane</keyword>
<organism evidence="2 3">
    <name type="scientific">Monilinia laxa</name>
    <name type="common">Brown rot fungus</name>
    <name type="synonym">Sclerotinia laxa</name>
    <dbReference type="NCBI Taxonomy" id="61186"/>
    <lineage>
        <taxon>Eukaryota</taxon>
        <taxon>Fungi</taxon>
        <taxon>Dikarya</taxon>
        <taxon>Ascomycota</taxon>
        <taxon>Pezizomycotina</taxon>
        <taxon>Leotiomycetes</taxon>
        <taxon>Helotiales</taxon>
        <taxon>Sclerotiniaceae</taxon>
        <taxon>Monilinia</taxon>
    </lineage>
</organism>
<keyword evidence="3" id="KW-1185">Reference proteome</keyword>
<sequence length="152" mass="17720">MYDYIIAQKDLIVVLSSISPFILYLSSLEISHLFVYRLLFFLSHSYSPLAKSSINHPTMKISFLSKPCHITISFKKESQDQNQNRTKTKTSEIKIKLLKAIDHHNHNRICIHMYTLKIPPHSSRVQSPGRHILFHPSMQEDDPPKKFLPPRI</sequence>
<evidence type="ECO:0000313" key="2">
    <source>
        <dbReference type="EMBL" id="KAB8304742.1"/>
    </source>
</evidence>
<name>A0A5N6KM40_MONLA</name>
<keyword evidence="1" id="KW-0812">Transmembrane</keyword>
<dbReference type="Proteomes" id="UP000326757">
    <property type="component" value="Unassembled WGS sequence"/>
</dbReference>
<feature type="transmembrane region" description="Helical" evidence="1">
    <location>
        <begin position="21"/>
        <end position="42"/>
    </location>
</feature>
<evidence type="ECO:0000313" key="3">
    <source>
        <dbReference type="Proteomes" id="UP000326757"/>
    </source>
</evidence>
<gene>
    <name evidence="2" type="ORF">EYC80_004096</name>
</gene>
<dbReference type="AlphaFoldDB" id="A0A5N6KM40"/>
<comment type="caution">
    <text evidence="2">The sequence shown here is derived from an EMBL/GenBank/DDBJ whole genome shotgun (WGS) entry which is preliminary data.</text>
</comment>
<reference evidence="2 3" key="1">
    <citation type="submission" date="2019-06" db="EMBL/GenBank/DDBJ databases">
        <title>Genome Sequence of the Brown Rot Fungal Pathogen Monilinia laxa.</title>
        <authorList>
            <person name="De Miccolis Angelini R.M."/>
            <person name="Landi L."/>
            <person name="Abate D."/>
            <person name="Pollastro S."/>
            <person name="Romanazzi G."/>
            <person name="Faretra F."/>
        </authorList>
    </citation>
    <scope>NUCLEOTIDE SEQUENCE [LARGE SCALE GENOMIC DNA]</scope>
    <source>
        <strain evidence="2 3">Mlax316</strain>
    </source>
</reference>
<accession>A0A5N6KM40</accession>
<dbReference type="EMBL" id="VIGI01000001">
    <property type="protein sequence ID" value="KAB8304742.1"/>
    <property type="molecule type" value="Genomic_DNA"/>
</dbReference>
<evidence type="ECO:0000256" key="1">
    <source>
        <dbReference type="SAM" id="Phobius"/>
    </source>
</evidence>
<keyword evidence="1" id="KW-1133">Transmembrane helix</keyword>
<protein>
    <submittedName>
        <fullName evidence="2">Uncharacterized protein</fullName>
    </submittedName>
</protein>